<dbReference type="InterPro" id="IPR014986">
    <property type="entry name" value="XkdN-like"/>
</dbReference>
<dbReference type="AlphaFoldDB" id="A9KPN9"/>
<dbReference type="OrthoDB" id="1807498at2"/>
<evidence type="ECO:0000313" key="3">
    <source>
        <dbReference type="Proteomes" id="UP000000370"/>
    </source>
</evidence>
<dbReference type="STRING" id="357809.Cphy_2956"/>
<dbReference type="EMBL" id="CP000885">
    <property type="protein sequence ID" value="ABX43313.1"/>
    <property type="molecule type" value="Genomic_DNA"/>
</dbReference>
<sequence>MSNFNRFMKQNKVQKENTTYPATKSLTDEKGNPLLWSIKPLTTRENDAIREDCTMDVPVTGKPNMFRPKVNTSKYIAKMICAAVIEPNLNDKELQDSYGVMTPEELLKEMVDDPGEYGDFANFVQQFNGFTTTMDDKVEEAKN</sequence>
<feature type="compositionally biased region" description="Polar residues" evidence="1">
    <location>
        <begin position="16"/>
        <end position="25"/>
    </location>
</feature>
<dbReference type="HOGENOM" id="CLU_114419_3_0_9"/>
<accession>A9KPN9</accession>
<proteinExistence type="predicted"/>
<name>A9KPN9_LACP7</name>
<evidence type="ECO:0000256" key="1">
    <source>
        <dbReference type="SAM" id="MobiDB-lite"/>
    </source>
</evidence>
<dbReference type="Gene3D" id="3.30.2220.30">
    <property type="match status" value="1"/>
</dbReference>
<dbReference type="KEGG" id="cpy:Cphy_2956"/>
<organism evidence="2 3">
    <name type="scientific">Lachnoclostridium phytofermentans (strain ATCC 700394 / DSM 18823 / ISDg)</name>
    <name type="common">Clostridium phytofermentans</name>
    <dbReference type="NCBI Taxonomy" id="357809"/>
    <lineage>
        <taxon>Bacteria</taxon>
        <taxon>Bacillati</taxon>
        <taxon>Bacillota</taxon>
        <taxon>Clostridia</taxon>
        <taxon>Lachnospirales</taxon>
        <taxon>Lachnospiraceae</taxon>
    </lineage>
</organism>
<dbReference type="InterPro" id="IPR038559">
    <property type="entry name" value="XkdN-like_sf"/>
</dbReference>
<keyword evidence="3" id="KW-1185">Reference proteome</keyword>
<reference evidence="3" key="1">
    <citation type="submission" date="2007-11" db="EMBL/GenBank/DDBJ databases">
        <title>Complete genome sequence of Clostridium phytofermentans ISDg.</title>
        <authorList>
            <person name="Leschine S.B."/>
            <person name="Warnick T.A."/>
            <person name="Blanchard J.L."/>
            <person name="Schnell D.J."/>
            <person name="Petit E.L."/>
            <person name="LaTouf W.G."/>
            <person name="Copeland A."/>
            <person name="Lucas S."/>
            <person name="Lapidus A."/>
            <person name="Barry K."/>
            <person name="Glavina del Rio T."/>
            <person name="Dalin E."/>
            <person name="Tice H."/>
            <person name="Pitluck S."/>
            <person name="Kiss H."/>
            <person name="Brettin T."/>
            <person name="Bruce D."/>
            <person name="Detter J.C."/>
            <person name="Han C."/>
            <person name="Kuske C."/>
            <person name="Schmutz J."/>
            <person name="Larimer F."/>
            <person name="Land M."/>
            <person name="Hauser L."/>
            <person name="Kyrpides N."/>
            <person name="Kim E.A."/>
            <person name="Richardson P."/>
        </authorList>
    </citation>
    <scope>NUCLEOTIDE SEQUENCE [LARGE SCALE GENOMIC DNA]</scope>
    <source>
        <strain evidence="3">ATCC 700394 / DSM 18823 / ISDg</strain>
    </source>
</reference>
<dbReference type="Proteomes" id="UP000000370">
    <property type="component" value="Chromosome"/>
</dbReference>
<gene>
    <name evidence="2" type="ordered locus">Cphy_2956</name>
</gene>
<dbReference type="eggNOG" id="ENOG5031MHP">
    <property type="taxonomic scope" value="Bacteria"/>
</dbReference>
<protein>
    <submittedName>
        <fullName evidence="2">XkdN-like protein</fullName>
    </submittedName>
</protein>
<dbReference type="RefSeq" id="WP_012200964.1">
    <property type="nucleotide sequence ID" value="NC_010001.1"/>
</dbReference>
<evidence type="ECO:0000313" key="2">
    <source>
        <dbReference type="EMBL" id="ABX43313.1"/>
    </source>
</evidence>
<feature type="region of interest" description="Disordered" evidence="1">
    <location>
        <begin position="1"/>
        <end position="26"/>
    </location>
</feature>
<dbReference type="Pfam" id="PF08890">
    <property type="entry name" value="Phage_TAC_5"/>
    <property type="match status" value="1"/>
</dbReference>